<evidence type="ECO:0000313" key="1">
    <source>
        <dbReference type="EMBL" id="KAJ1109326.1"/>
    </source>
</evidence>
<name>A0AAV7MZZ7_PLEWA</name>
<protein>
    <submittedName>
        <fullName evidence="1">Uncharacterized protein</fullName>
    </submittedName>
</protein>
<sequence>MSCEEQQCDEEGGAVVRCRVRSSSAMSCEEQQCDVVLGAAVRCRVRSSSAMRREEQQCDEEGGAARAVIIRERASFFLSFRHSVSQRPSSAVEDARSSAAHSFQRTRSIPHILWAGIPCQLILASRLYFRPGLLAI</sequence>
<dbReference type="AlphaFoldDB" id="A0AAV7MZZ7"/>
<organism evidence="1 2">
    <name type="scientific">Pleurodeles waltl</name>
    <name type="common">Iberian ribbed newt</name>
    <dbReference type="NCBI Taxonomy" id="8319"/>
    <lineage>
        <taxon>Eukaryota</taxon>
        <taxon>Metazoa</taxon>
        <taxon>Chordata</taxon>
        <taxon>Craniata</taxon>
        <taxon>Vertebrata</taxon>
        <taxon>Euteleostomi</taxon>
        <taxon>Amphibia</taxon>
        <taxon>Batrachia</taxon>
        <taxon>Caudata</taxon>
        <taxon>Salamandroidea</taxon>
        <taxon>Salamandridae</taxon>
        <taxon>Pleurodelinae</taxon>
        <taxon>Pleurodeles</taxon>
    </lineage>
</organism>
<comment type="caution">
    <text evidence="1">The sequence shown here is derived from an EMBL/GenBank/DDBJ whole genome shotgun (WGS) entry which is preliminary data.</text>
</comment>
<keyword evidence="2" id="KW-1185">Reference proteome</keyword>
<gene>
    <name evidence="1" type="ORF">NDU88_006688</name>
</gene>
<reference evidence="1" key="1">
    <citation type="journal article" date="2022" name="bioRxiv">
        <title>Sequencing and chromosome-scale assembly of the giantPleurodeles waltlgenome.</title>
        <authorList>
            <person name="Brown T."/>
            <person name="Elewa A."/>
            <person name="Iarovenko S."/>
            <person name="Subramanian E."/>
            <person name="Araus A.J."/>
            <person name="Petzold A."/>
            <person name="Susuki M."/>
            <person name="Suzuki K.-i.T."/>
            <person name="Hayashi T."/>
            <person name="Toyoda A."/>
            <person name="Oliveira C."/>
            <person name="Osipova E."/>
            <person name="Leigh N.D."/>
            <person name="Simon A."/>
            <person name="Yun M.H."/>
        </authorList>
    </citation>
    <scope>NUCLEOTIDE SEQUENCE</scope>
    <source>
        <strain evidence="1">20211129_DDA</strain>
        <tissue evidence="1">Liver</tissue>
    </source>
</reference>
<evidence type="ECO:0000313" key="2">
    <source>
        <dbReference type="Proteomes" id="UP001066276"/>
    </source>
</evidence>
<proteinExistence type="predicted"/>
<dbReference type="EMBL" id="JANPWB010000013">
    <property type="protein sequence ID" value="KAJ1109326.1"/>
    <property type="molecule type" value="Genomic_DNA"/>
</dbReference>
<dbReference type="Proteomes" id="UP001066276">
    <property type="component" value="Chromosome 9"/>
</dbReference>
<accession>A0AAV7MZZ7</accession>